<reference evidence="2 3" key="1">
    <citation type="submission" date="2017-04" db="EMBL/GenBank/DDBJ databases">
        <title>Comparative genome analysis of Subtercola boreus.</title>
        <authorList>
            <person name="Cho Y.-J."/>
            <person name="Cho A."/>
            <person name="Kim O.-S."/>
            <person name="Lee J.-I."/>
        </authorList>
    </citation>
    <scope>NUCLEOTIDE SEQUENCE [LARGE SCALE GENOMIC DNA]</scope>
    <source>
        <strain evidence="2 3">P28004</strain>
    </source>
</reference>
<feature type="compositionally biased region" description="Acidic residues" evidence="1">
    <location>
        <begin position="116"/>
        <end position="180"/>
    </location>
</feature>
<accession>A0A3E0WAI2</accession>
<sequence length="234" mass="25339">MVDEPDGSIAEIVYEADPVLLAAVEQARAALAEIAPAETIGEVVGHEVEGEHLLSLFFQSKLPGYPDWHWTATLARVDENAEPTVLEVEMLPGDSSVLSPAWVPWADRLTPDALIDDSESEFDDDDVDEELDDEPSDGGDDDDRSDEDGSEDDDSDDDDDDDDDDSDEDDDDSEDDEPDAEVVASLALRRDRDGIDIDSIANEGAAFDATDDFVDAGDIEGLSDPDGLSDDRAY</sequence>
<evidence type="ECO:0000313" key="2">
    <source>
        <dbReference type="EMBL" id="RFA26119.1"/>
    </source>
</evidence>
<feature type="region of interest" description="Disordered" evidence="1">
    <location>
        <begin position="215"/>
        <end position="234"/>
    </location>
</feature>
<name>A0A3E0WAI2_9MICO</name>
<evidence type="ECO:0000313" key="3">
    <source>
        <dbReference type="Proteomes" id="UP000257080"/>
    </source>
</evidence>
<comment type="caution">
    <text evidence="2">The sequence shown here is derived from an EMBL/GenBank/DDBJ whole genome shotgun (WGS) entry which is preliminary data.</text>
</comment>
<proteinExistence type="predicted"/>
<dbReference type="Pfam" id="PF11228">
    <property type="entry name" value="DUF3027"/>
    <property type="match status" value="1"/>
</dbReference>
<dbReference type="Proteomes" id="UP000257080">
    <property type="component" value="Unassembled WGS sequence"/>
</dbReference>
<evidence type="ECO:0000256" key="1">
    <source>
        <dbReference type="SAM" id="MobiDB-lite"/>
    </source>
</evidence>
<gene>
    <name evidence="2" type="ORF">B7R25_11760</name>
</gene>
<dbReference type="InterPro" id="IPR021391">
    <property type="entry name" value="DUF3027"/>
</dbReference>
<dbReference type="AlphaFoldDB" id="A0A3E0WAI2"/>
<protein>
    <submittedName>
        <fullName evidence="2">Uncharacterized protein</fullName>
    </submittedName>
</protein>
<dbReference type="EMBL" id="NBXE01000029">
    <property type="protein sequence ID" value="RFA26119.1"/>
    <property type="molecule type" value="Genomic_DNA"/>
</dbReference>
<organism evidence="2 3">
    <name type="scientific">Subtercola boreus</name>
    <dbReference type="NCBI Taxonomy" id="120213"/>
    <lineage>
        <taxon>Bacteria</taxon>
        <taxon>Bacillati</taxon>
        <taxon>Actinomycetota</taxon>
        <taxon>Actinomycetes</taxon>
        <taxon>Micrococcales</taxon>
        <taxon>Microbacteriaceae</taxon>
        <taxon>Subtercola</taxon>
    </lineage>
</organism>
<dbReference type="OrthoDB" id="3210158at2"/>
<feature type="region of interest" description="Disordered" evidence="1">
    <location>
        <begin position="116"/>
        <end position="193"/>
    </location>
</feature>